<name>A0A4Q7NXX7_9FIRM</name>
<keyword evidence="2" id="KW-0812">Transmembrane</keyword>
<dbReference type="Proteomes" id="UP000292927">
    <property type="component" value="Unassembled WGS sequence"/>
</dbReference>
<evidence type="ECO:0008006" key="5">
    <source>
        <dbReference type="Google" id="ProtNLM"/>
    </source>
</evidence>
<evidence type="ECO:0000256" key="1">
    <source>
        <dbReference type="SAM" id="MobiDB-lite"/>
    </source>
</evidence>
<dbReference type="RefSeq" id="WP_130436473.1">
    <property type="nucleotide sequence ID" value="NZ_SGXF01000011.1"/>
</dbReference>
<dbReference type="EMBL" id="SGXF01000011">
    <property type="protein sequence ID" value="RZS91860.1"/>
    <property type="molecule type" value="Genomic_DNA"/>
</dbReference>
<keyword evidence="4" id="KW-1185">Reference proteome</keyword>
<evidence type="ECO:0000313" key="3">
    <source>
        <dbReference type="EMBL" id="RZS91860.1"/>
    </source>
</evidence>
<gene>
    <name evidence="3" type="ORF">EV209_3293</name>
</gene>
<dbReference type="AlphaFoldDB" id="A0A4Q7NXX7"/>
<feature type="transmembrane region" description="Helical" evidence="2">
    <location>
        <begin position="77"/>
        <end position="110"/>
    </location>
</feature>
<proteinExistence type="predicted"/>
<protein>
    <recommendedName>
        <fullName evidence="5">DUF4190 domain-containing protein</fullName>
    </recommendedName>
</protein>
<feature type="compositionally biased region" description="Low complexity" evidence="1">
    <location>
        <begin position="26"/>
        <end position="70"/>
    </location>
</feature>
<comment type="caution">
    <text evidence="3">The sequence shown here is derived from an EMBL/GenBank/DDBJ whole genome shotgun (WGS) entry which is preliminary data.</text>
</comment>
<accession>A0A4Q7NXX7</accession>
<sequence length="165" mass="18127">MDNHNFYEQQDPEQGRNDGPGGQQGPYGQNPYDQPGYGQDPYGQQNPYGQGPYGQNPYGQNPYGQGPQQPTGPNGMAIASFVLGLLSLCTCWCIYSAIPMGAAGLVLAILSRRNQKMHGLAIAGLILSILSMVLAVGYIIFAFQVFQTAEFQEIFREIYGTEFYR</sequence>
<feature type="region of interest" description="Disordered" evidence="1">
    <location>
        <begin position="1"/>
        <end position="70"/>
    </location>
</feature>
<evidence type="ECO:0000256" key="2">
    <source>
        <dbReference type="SAM" id="Phobius"/>
    </source>
</evidence>
<keyword evidence="2" id="KW-0472">Membrane</keyword>
<reference evidence="3 4" key="1">
    <citation type="submission" date="2019-02" db="EMBL/GenBank/DDBJ databases">
        <title>Genomic Encyclopedia of Type Strains, Phase IV (KMG-IV): sequencing the most valuable type-strain genomes for metagenomic binning, comparative biology and taxonomic classification.</title>
        <authorList>
            <person name="Goeker M."/>
        </authorList>
    </citation>
    <scope>NUCLEOTIDE SEQUENCE [LARGE SCALE GENOMIC DNA]</scope>
    <source>
        <strain evidence="3 4">DSM 29486</strain>
    </source>
</reference>
<organism evidence="3 4">
    <name type="scientific">Cuneatibacter caecimuris</name>
    <dbReference type="NCBI Taxonomy" id="1796618"/>
    <lineage>
        <taxon>Bacteria</taxon>
        <taxon>Bacillati</taxon>
        <taxon>Bacillota</taxon>
        <taxon>Clostridia</taxon>
        <taxon>Lachnospirales</taxon>
        <taxon>Lachnospiraceae</taxon>
        <taxon>Cuneatibacter</taxon>
    </lineage>
</organism>
<keyword evidence="2" id="KW-1133">Transmembrane helix</keyword>
<feature type="transmembrane region" description="Helical" evidence="2">
    <location>
        <begin position="122"/>
        <end position="146"/>
    </location>
</feature>
<evidence type="ECO:0000313" key="4">
    <source>
        <dbReference type="Proteomes" id="UP000292927"/>
    </source>
</evidence>